<keyword evidence="2" id="KW-1185">Reference proteome</keyword>
<organism evidence="1 2">
    <name type="scientific">Diphasiastrum complanatum</name>
    <name type="common">Issler's clubmoss</name>
    <name type="synonym">Lycopodium complanatum</name>
    <dbReference type="NCBI Taxonomy" id="34168"/>
    <lineage>
        <taxon>Eukaryota</taxon>
        <taxon>Viridiplantae</taxon>
        <taxon>Streptophyta</taxon>
        <taxon>Embryophyta</taxon>
        <taxon>Tracheophyta</taxon>
        <taxon>Lycopodiopsida</taxon>
        <taxon>Lycopodiales</taxon>
        <taxon>Lycopodiaceae</taxon>
        <taxon>Lycopodioideae</taxon>
        <taxon>Diphasiastrum</taxon>
    </lineage>
</organism>
<comment type="caution">
    <text evidence="1">The sequence shown here is derived from an EMBL/GenBank/DDBJ whole genome shotgun (WGS) entry which is preliminary data.</text>
</comment>
<sequence length="94" mass="10266">MFTNWAGNDPCNEWYDVVCDDKTASIFAILVSSYQLDGTISPALGNLTSLAALKLNENHRTGTIPFAKLPLLRILDLSNNNLSKPLPAFPSCLL</sequence>
<evidence type="ECO:0000313" key="2">
    <source>
        <dbReference type="Proteomes" id="UP001162992"/>
    </source>
</evidence>
<reference evidence="2" key="1">
    <citation type="journal article" date="2024" name="Proc. Natl. Acad. Sci. U.S.A.">
        <title>Extraordinary preservation of gene collinearity over three hundred million years revealed in homosporous lycophytes.</title>
        <authorList>
            <person name="Li C."/>
            <person name="Wickell D."/>
            <person name="Kuo L.Y."/>
            <person name="Chen X."/>
            <person name="Nie B."/>
            <person name="Liao X."/>
            <person name="Peng D."/>
            <person name="Ji J."/>
            <person name="Jenkins J."/>
            <person name="Williams M."/>
            <person name="Shu S."/>
            <person name="Plott C."/>
            <person name="Barry K."/>
            <person name="Rajasekar S."/>
            <person name="Grimwood J."/>
            <person name="Han X."/>
            <person name="Sun S."/>
            <person name="Hou Z."/>
            <person name="He W."/>
            <person name="Dai G."/>
            <person name="Sun C."/>
            <person name="Schmutz J."/>
            <person name="Leebens-Mack J.H."/>
            <person name="Li F.W."/>
            <person name="Wang L."/>
        </authorList>
    </citation>
    <scope>NUCLEOTIDE SEQUENCE [LARGE SCALE GENOMIC DNA]</scope>
    <source>
        <strain evidence="2">cv. PW_Plant_1</strain>
    </source>
</reference>
<gene>
    <name evidence="1" type="ORF">O6H91_12G034400</name>
</gene>
<dbReference type="EMBL" id="CM055103">
    <property type="protein sequence ID" value="KAJ7535447.1"/>
    <property type="molecule type" value="Genomic_DNA"/>
</dbReference>
<proteinExistence type="predicted"/>
<name>A0ACC2C0J2_DIPCM</name>
<evidence type="ECO:0000313" key="1">
    <source>
        <dbReference type="EMBL" id="KAJ7535447.1"/>
    </source>
</evidence>
<dbReference type="Proteomes" id="UP001162992">
    <property type="component" value="Chromosome 12"/>
</dbReference>
<accession>A0ACC2C0J2</accession>
<protein>
    <submittedName>
        <fullName evidence="1">Uncharacterized protein</fullName>
    </submittedName>
</protein>